<keyword evidence="8 11" id="KW-0472">Membrane</keyword>
<dbReference type="PRINTS" id="PR00171">
    <property type="entry name" value="SUGRTRNSPORT"/>
</dbReference>
<keyword evidence="3 9" id="KW-0813">Transport</keyword>
<keyword evidence="7 11" id="KW-1133">Transmembrane helix</keyword>
<dbReference type="InterPro" id="IPR005829">
    <property type="entry name" value="Sugar_transporter_CS"/>
</dbReference>
<evidence type="ECO:0000256" key="11">
    <source>
        <dbReference type="SAM" id="Phobius"/>
    </source>
</evidence>
<dbReference type="Proteomes" id="UP000650511">
    <property type="component" value="Unassembled WGS sequence"/>
</dbReference>
<feature type="domain" description="Major facilitator superfamily (MFS) profile" evidence="12">
    <location>
        <begin position="17"/>
        <end position="458"/>
    </location>
</feature>
<dbReference type="EMBL" id="BMHA01000003">
    <property type="protein sequence ID" value="GGI04817.1"/>
    <property type="molecule type" value="Genomic_DNA"/>
</dbReference>
<evidence type="ECO:0000313" key="14">
    <source>
        <dbReference type="Proteomes" id="UP000650511"/>
    </source>
</evidence>
<dbReference type="PANTHER" id="PTHR48023:SF4">
    <property type="entry name" value="D-XYLOSE-PROTON SYMPORTER-LIKE 2"/>
    <property type="match status" value="1"/>
</dbReference>
<sequence length="484" mass="51105">MSRATADGYSPARAILVSSVAALGGFLFGYDTSVINGAVDAIQSEFGLGSLFTGFGVASALIGCAVGAWFAGALSDRYGRVRVMLVAAAFFAVSAIGSGFSVGVADLIVWRLIGGFGVGTASVIAPAYIAEVAPARLRGRLGSLQQLAIVLGIFAALVVNAFLADTAGGAQESLWFDIAAWRWMFMAELVPALAYGLLALRIPESPRYLVAKRRFDEAADVLTEVIGIQDTDGKIADIRRSLEREDRPSMRDLKGKRLGLKPIVWVGIALSVFQQAVGINVIFYYSTTLWQSVGYEEGDAFFTSVLNSGVNVAATLVAIAIVDKVGRKLLLLVGSAGMAVSLGAMALAFSQAVGTGDEVSLPDPWGTVALFAANGFVIFFAASWGPVVWVLLGEMFPNRIRAAALAVAAAAQWAANFLVSMTFPVLSQEIGLTFAYGMYATFAALSFLFVWWKISETKGIELEDMSEDVPSRPRRGRGAASPGG</sequence>
<feature type="transmembrane region" description="Helical" evidence="11">
    <location>
        <begin position="263"/>
        <end position="285"/>
    </location>
</feature>
<dbReference type="GO" id="GO:0022857">
    <property type="term" value="F:transmembrane transporter activity"/>
    <property type="evidence" value="ECO:0007669"/>
    <property type="project" value="InterPro"/>
</dbReference>
<dbReference type="CDD" id="cd17359">
    <property type="entry name" value="MFS_XylE_like"/>
    <property type="match status" value="1"/>
</dbReference>
<reference evidence="13" key="1">
    <citation type="journal article" date="2014" name="Int. J. Syst. Evol. Microbiol.">
        <title>Complete genome sequence of Corynebacterium casei LMG S-19264T (=DSM 44701T), isolated from a smear-ripened cheese.</title>
        <authorList>
            <consortium name="US DOE Joint Genome Institute (JGI-PGF)"/>
            <person name="Walter F."/>
            <person name="Albersmeier A."/>
            <person name="Kalinowski J."/>
            <person name="Ruckert C."/>
        </authorList>
    </citation>
    <scope>NUCLEOTIDE SEQUENCE</scope>
    <source>
        <strain evidence="13">CGMCC 1.14988</strain>
    </source>
</reference>
<evidence type="ECO:0000256" key="9">
    <source>
        <dbReference type="RuleBase" id="RU003346"/>
    </source>
</evidence>
<evidence type="ECO:0000256" key="7">
    <source>
        <dbReference type="ARBA" id="ARBA00022989"/>
    </source>
</evidence>
<feature type="transmembrane region" description="Helical" evidence="11">
    <location>
        <begin position="300"/>
        <end position="322"/>
    </location>
</feature>
<feature type="transmembrane region" description="Helical" evidence="11">
    <location>
        <begin position="404"/>
        <end position="426"/>
    </location>
</feature>
<dbReference type="Pfam" id="PF00083">
    <property type="entry name" value="Sugar_tr"/>
    <property type="match status" value="1"/>
</dbReference>
<protein>
    <submittedName>
        <fullName evidence="13">MFS transporter</fullName>
    </submittedName>
</protein>
<keyword evidence="14" id="KW-1185">Reference proteome</keyword>
<accession>A0A8J3A956</accession>
<feature type="transmembrane region" description="Helical" evidence="11">
    <location>
        <begin position="369"/>
        <end position="392"/>
    </location>
</feature>
<feature type="transmembrane region" description="Helical" evidence="11">
    <location>
        <begin position="329"/>
        <end position="349"/>
    </location>
</feature>
<feature type="transmembrane region" description="Helical" evidence="11">
    <location>
        <begin position="108"/>
        <end position="129"/>
    </location>
</feature>
<feature type="transmembrane region" description="Helical" evidence="11">
    <location>
        <begin position="141"/>
        <end position="163"/>
    </location>
</feature>
<feature type="region of interest" description="Disordered" evidence="10">
    <location>
        <begin position="464"/>
        <end position="484"/>
    </location>
</feature>
<dbReference type="PROSITE" id="PS00217">
    <property type="entry name" value="SUGAR_TRANSPORT_2"/>
    <property type="match status" value="1"/>
</dbReference>
<organism evidence="13 14">
    <name type="scientific">Egicoccus halophilus</name>
    <dbReference type="NCBI Taxonomy" id="1670830"/>
    <lineage>
        <taxon>Bacteria</taxon>
        <taxon>Bacillati</taxon>
        <taxon>Actinomycetota</taxon>
        <taxon>Nitriliruptoria</taxon>
        <taxon>Egicoccales</taxon>
        <taxon>Egicoccaceae</taxon>
        <taxon>Egicoccus</taxon>
    </lineage>
</organism>
<evidence type="ECO:0000256" key="3">
    <source>
        <dbReference type="ARBA" id="ARBA00022448"/>
    </source>
</evidence>
<dbReference type="Gene3D" id="1.20.1250.20">
    <property type="entry name" value="MFS general substrate transporter like domains"/>
    <property type="match status" value="2"/>
</dbReference>
<dbReference type="GO" id="GO:0005886">
    <property type="term" value="C:plasma membrane"/>
    <property type="evidence" value="ECO:0007669"/>
    <property type="project" value="UniProtKB-SubCell"/>
</dbReference>
<name>A0A8J3A956_9ACTN</name>
<reference evidence="13" key="2">
    <citation type="submission" date="2020-09" db="EMBL/GenBank/DDBJ databases">
        <authorList>
            <person name="Sun Q."/>
            <person name="Zhou Y."/>
        </authorList>
    </citation>
    <scope>NUCLEOTIDE SEQUENCE</scope>
    <source>
        <strain evidence="13">CGMCC 1.14988</strain>
    </source>
</reference>
<evidence type="ECO:0000259" key="12">
    <source>
        <dbReference type="PROSITE" id="PS50850"/>
    </source>
</evidence>
<evidence type="ECO:0000256" key="10">
    <source>
        <dbReference type="SAM" id="MobiDB-lite"/>
    </source>
</evidence>
<keyword evidence="5" id="KW-0762">Sugar transport</keyword>
<dbReference type="InterPro" id="IPR005828">
    <property type="entry name" value="MFS_sugar_transport-like"/>
</dbReference>
<dbReference type="PROSITE" id="PS50850">
    <property type="entry name" value="MFS"/>
    <property type="match status" value="1"/>
</dbReference>
<evidence type="ECO:0000256" key="6">
    <source>
        <dbReference type="ARBA" id="ARBA00022692"/>
    </source>
</evidence>
<dbReference type="RefSeq" id="WP_130649794.1">
    <property type="nucleotide sequence ID" value="NZ_BMHA01000003.1"/>
</dbReference>
<feature type="transmembrane region" description="Helical" evidence="11">
    <location>
        <begin position="50"/>
        <end position="71"/>
    </location>
</feature>
<dbReference type="InterPro" id="IPR003663">
    <property type="entry name" value="Sugar/inositol_transpt"/>
</dbReference>
<feature type="transmembrane region" description="Helical" evidence="11">
    <location>
        <begin position="12"/>
        <end position="30"/>
    </location>
</feature>
<dbReference type="PANTHER" id="PTHR48023">
    <property type="entry name" value="D-XYLOSE-PROTON SYMPORTER-LIKE 2"/>
    <property type="match status" value="1"/>
</dbReference>
<gene>
    <name evidence="13" type="ORF">GCM10011354_10990</name>
</gene>
<dbReference type="InterPro" id="IPR020846">
    <property type="entry name" value="MFS_dom"/>
</dbReference>
<dbReference type="SUPFAM" id="SSF103473">
    <property type="entry name" value="MFS general substrate transporter"/>
    <property type="match status" value="1"/>
</dbReference>
<feature type="transmembrane region" description="Helical" evidence="11">
    <location>
        <begin position="183"/>
        <end position="203"/>
    </location>
</feature>
<comment type="caution">
    <text evidence="13">The sequence shown here is derived from an EMBL/GenBank/DDBJ whole genome shotgun (WGS) entry which is preliminary data.</text>
</comment>
<keyword evidence="4" id="KW-1003">Cell membrane</keyword>
<dbReference type="InterPro" id="IPR036259">
    <property type="entry name" value="MFS_trans_sf"/>
</dbReference>
<dbReference type="AlphaFoldDB" id="A0A8J3A956"/>
<dbReference type="InterPro" id="IPR047984">
    <property type="entry name" value="XylE-like"/>
</dbReference>
<evidence type="ECO:0000256" key="2">
    <source>
        <dbReference type="ARBA" id="ARBA00010992"/>
    </source>
</evidence>
<evidence type="ECO:0000313" key="13">
    <source>
        <dbReference type="EMBL" id="GGI04817.1"/>
    </source>
</evidence>
<keyword evidence="6 11" id="KW-0812">Transmembrane</keyword>
<feature type="transmembrane region" description="Helical" evidence="11">
    <location>
        <begin position="432"/>
        <end position="452"/>
    </location>
</feature>
<evidence type="ECO:0000256" key="1">
    <source>
        <dbReference type="ARBA" id="ARBA00004651"/>
    </source>
</evidence>
<evidence type="ECO:0000256" key="5">
    <source>
        <dbReference type="ARBA" id="ARBA00022597"/>
    </source>
</evidence>
<evidence type="ECO:0000256" key="4">
    <source>
        <dbReference type="ARBA" id="ARBA00022475"/>
    </source>
</evidence>
<comment type="similarity">
    <text evidence="2 9">Belongs to the major facilitator superfamily. Sugar transporter (TC 2.A.1.1) family.</text>
</comment>
<dbReference type="FunFam" id="1.20.1250.20:FF:000122">
    <property type="entry name" value="D-xylose transporter XylE"/>
    <property type="match status" value="1"/>
</dbReference>
<dbReference type="NCBIfam" id="TIGR00879">
    <property type="entry name" value="SP"/>
    <property type="match status" value="1"/>
</dbReference>
<comment type="subcellular location">
    <subcellularLocation>
        <location evidence="1">Cell membrane</location>
        <topology evidence="1">Multi-pass membrane protein</topology>
    </subcellularLocation>
</comment>
<proteinExistence type="inferred from homology"/>
<dbReference type="InterPro" id="IPR050820">
    <property type="entry name" value="MFS_Sugar_Transporter"/>
</dbReference>
<evidence type="ECO:0000256" key="8">
    <source>
        <dbReference type="ARBA" id="ARBA00023136"/>
    </source>
</evidence>
<dbReference type="OrthoDB" id="4008739at2"/>
<dbReference type="PROSITE" id="PS00216">
    <property type="entry name" value="SUGAR_TRANSPORT_1"/>
    <property type="match status" value="1"/>
</dbReference>
<feature type="transmembrane region" description="Helical" evidence="11">
    <location>
        <begin position="83"/>
        <end position="102"/>
    </location>
</feature>